<name>A0A0D0B994_9AGAR</name>
<keyword evidence="4" id="KW-1185">Reference proteome</keyword>
<gene>
    <name evidence="3" type="ORF">GYMLUDRAFT_244611</name>
</gene>
<organism evidence="3 4">
    <name type="scientific">Collybiopsis luxurians FD-317 M1</name>
    <dbReference type="NCBI Taxonomy" id="944289"/>
    <lineage>
        <taxon>Eukaryota</taxon>
        <taxon>Fungi</taxon>
        <taxon>Dikarya</taxon>
        <taxon>Basidiomycota</taxon>
        <taxon>Agaricomycotina</taxon>
        <taxon>Agaricomycetes</taxon>
        <taxon>Agaricomycetidae</taxon>
        <taxon>Agaricales</taxon>
        <taxon>Marasmiineae</taxon>
        <taxon>Omphalotaceae</taxon>
        <taxon>Collybiopsis</taxon>
        <taxon>Collybiopsis luxurians</taxon>
    </lineage>
</organism>
<feature type="transmembrane region" description="Helical" evidence="2">
    <location>
        <begin position="242"/>
        <end position="264"/>
    </location>
</feature>
<protein>
    <submittedName>
        <fullName evidence="3">Uncharacterized protein</fullName>
    </submittedName>
</protein>
<evidence type="ECO:0000256" key="1">
    <source>
        <dbReference type="SAM" id="MobiDB-lite"/>
    </source>
</evidence>
<feature type="region of interest" description="Disordered" evidence="1">
    <location>
        <begin position="189"/>
        <end position="237"/>
    </location>
</feature>
<reference evidence="3 4" key="1">
    <citation type="submission" date="2014-04" db="EMBL/GenBank/DDBJ databases">
        <title>Evolutionary Origins and Diversification of the Mycorrhizal Mutualists.</title>
        <authorList>
            <consortium name="DOE Joint Genome Institute"/>
            <consortium name="Mycorrhizal Genomics Consortium"/>
            <person name="Kohler A."/>
            <person name="Kuo A."/>
            <person name="Nagy L.G."/>
            <person name="Floudas D."/>
            <person name="Copeland A."/>
            <person name="Barry K.W."/>
            <person name="Cichocki N."/>
            <person name="Veneault-Fourrey C."/>
            <person name="LaButti K."/>
            <person name="Lindquist E.A."/>
            <person name="Lipzen A."/>
            <person name="Lundell T."/>
            <person name="Morin E."/>
            <person name="Murat C."/>
            <person name="Riley R."/>
            <person name="Ohm R."/>
            <person name="Sun H."/>
            <person name="Tunlid A."/>
            <person name="Henrissat B."/>
            <person name="Grigoriev I.V."/>
            <person name="Hibbett D.S."/>
            <person name="Martin F."/>
        </authorList>
    </citation>
    <scope>NUCLEOTIDE SEQUENCE [LARGE SCALE GENOMIC DNA]</scope>
    <source>
        <strain evidence="3 4">FD-317 M1</strain>
    </source>
</reference>
<keyword evidence="2" id="KW-1133">Transmembrane helix</keyword>
<keyword evidence="2" id="KW-0812">Transmembrane</keyword>
<dbReference type="OrthoDB" id="3359616at2759"/>
<evidence type="ECO:0000313" key="3">
    <source>
        <dbReference type="EMBL" id="KIK60180.1"/>
    </source>
</evidence>
<evidence type="ECO:0000256" key="2">
    <source>
        <dbReference type="SAM" id="Phobius"/>
    </source>
</evidence>
<accession>A0A0D0B994</accession>
<feature type="region of interest" description="Disordered" evidence="1">
    <location>
        <begin position="307"/>
        <end position="362"/>
    </location>
</feature>
<keyword evidence="2" id="KW-0472">Membrane</keyword>
<dbReference type="EMBL" id="KN834776">
    <property type="protein sequence ID" value="KIK60180.1"/>
    <property type="molecule type" value="Genomic_DNA"/>
</dbReference>
<feature type="compositionally biased region" description="Low complexity" evidence="1">
    <location>
        <begin position="189"/>
        <end position="235"/>
    </location>
</feature>
<dbReference type="HOGENOM" id="CLU_065399_0_0_1"/>
<proteinExistence type="predicted"/>
<dbReference type="Proteomes" id="UP000053593">
    <property type="component" value="Unassembled WGS sequence"/>
</dbReference>
<dbReference type="AlphaFoldDB" id="A0A0D0B994"/>
<sequence length="362" mass="38746">MSLRNISYSNEDRNHLQYAGSWKISGTYEATNTGQSGTLSSTNDNSANVTFSEHFFKPTLFNPKKTSIEFPQAATAIYYYGIRRCCGGFYAACIDCNPSASITNDRSTGFQTIDAVNRSDDGKNPPVNTDFIVGAGNNVHNFQVVLWSQTFPSPAVHTVVLTNQFDDRFQNGNSELTVASFVIQIQDDTSPTSSSAGATGTLPSTTEQFPSSSSEGVTGTSPSTPGQSTSSPSSSEAPLKPFLGVLLGGMAVQALLMLAITMWYKRRQRMKTPGGAAGGTQSSVTFIMPFTARESSGSNHVAITETARETAPGRALDADEAGVWPTEQPVNERTPEVNPYETSSDSGTLLPPAYDEISFENV</sequence>
<evidence type="ECO:0000313" key="4">
    <source>
        <dbReference type="Proteomes" id="UP000053593"/>
    </source>
</evidence>